<evidence type="ECO:0000256" key="1">
    <source>
        <dbReference type="SAM" id="SignalP"/>
    </source>
</evidence>
<reference evidence="3 4" key="1">
    <citation type="journal article" date="2018" name="Mol. Biol. Evol.">
        <title>Broad Genomic Sampling Reveals a Smut Pathogenic Ancestry of the Fungal Clade Ustilaginomycotina.</title>
        <authorList>
            <person name="Kijpornyongpan T."/>
            <person name="Mondo S.J."/>
            <person name="Barry K."/>
            <person name="Sandor L."/>
            <person name="Lee J."/>
            <person name="Lipzen A."/>
            <person name="Pangilinan J."/>
            <person name="LaButti K."/>
            <person name="Hainaut M."/>
            <person name="Henrissat B."/>
            <person name="Grigoriev I.V."/>
            <person name="Spatafora J.W."/>
            <person name="Aime M.C."/>
        </authorList>
    </citation>
    <scope>NUCLEOTIDE SEQUENCE [LARGE SCALE GENOMIC DNA]</scope>
    <source>
        <strain evidence="3 4">MCA 4198</strain>
    </source>
</reference>
<keyword evidence="1" id="KW-0732">Signal</keyword>
<dbReference type="Pfam" id="PF20521">
    <property type="entry name" value="DUF6736"/>
    <property type="match status" value="1"/>
</dbReference>
<dbReference type="Proteomes" id="UP000245768">
    <property type="component" value="Unassembled WGS sequence"/>
</dbReference>
<dbReference type="AlphaFoldDB" id="A0A316YLK4"/>
<dbReference type="OrthoDB" id="5059029at2759"/>
<dbReference type="EMBL" id="KZ819637">
    <property type="protein sequence ID" value="PWN89684.1"/>
    <property type="molecule type" value="Genomic_DNA"/>
</dbReference>
<protein>
    <recommendedName>
        <fullName evidence="2">Secreted protein CSS2 C-terminal domain-containing protein</fullName>
    </recommendedName>
</protein>
<feature type="domain" description="Secreted protein CSS2 C-terminal" evidence="2">
    <location>
        <begin position="64"/>
        <end position="123"/>
    </location>
</feature>
<gene>
    <name evidence="3" type="ORF">FA10DRAFT_261453</name>
</gene>
<proteinExistence type="predicted"/>
<keyword evidence="4" id="KW-1185">Reference proteome</keyword>
<evidence type="ECO:0000259" key="2">
    <source>
        <dbReference type="Pfam" id="PF20521"/>
    </source>
</evidence>
<dbReference type="InterPro" id="IPR046624">
    <property type="entry name" value="CSS2_C"/>
</dbReference>
<accession>A0A316YLK4</accession>
<evidence type="ECO:0000313" key="4">
    <source>
        <dbReference type="Proteomes" id="UP000245768"/>
    </source>
</evidence>
<dbReference type="InParanoid" id="A0A316YLK4"/>
<organism evidence="3 4">
    <name type="scientific">Acaromyces ingoldii</name>
    <dbReference type="NCBI Taxonomy" id="215250"/>
    <lineage>
        <taxon>Eukaryota</taxon>
        <taxon>Fungi</taxon>
        <taxon>Dikarya</taxon>
        <taxon>Basidiomycota</taxon>
        <taxon>Ustilaginomycotina</taxon>
        <taxon>Exobasidiomycetes</taxon>
        <taxon>Exobasidiales</taxon>
        <taxon>Cryptobasidiaceae</taxon>
        <taxon>Acaromyces</taxon>
    </lineage>
</organism>
<feature type="chain" id="PRO_5016304604" description="Secreted protein CSS2 C-terminal domain-containing protein" evidence="1">
    <location>
        <begin position="22"/>
        <end position="144"/>
    </location>
</feature>
<sequence>MARFFPLIAATLALFSSLVLASPATELYALGQHTNGQYAVIDLNDDFETKSTSADSHVLDKRVNVRWCIESAARRALARLSTIATSIADYLREVDDNVCGVHCIRLDHAGNWNGYVTLGPAHQDLDHLYCGPKYPFGKCGGRQK</sequence>
<dbReference type="RefSeq" id="XP_025376882.1">
    <property type="nucleotide sequence ID" value="XM_025520073.1"/>
</dbReference>
<dbReference type="GeneID" id="37041989"/>
<feature type="signal peptide" evidence="1">
    <location>
        <begin position="1"/>
        <end position="21"/>
    </location>
</feature>
<evidence type="ECO:0000313" key="3">
    <source>
        <dbReference type="EMBL" id="PWN89684.1"/>
    </source>
</evidence>
<name>A0A316YLK4_9BASI</name>